<dbReference type="PROSITE" id="PS00761">
    <property type="entry name" value="SPASE_I_3"/>
    <property type="match status" value="1"/>
</dbReference>
<dbReference type="GO" id="GO:0004252">
    <property type="term" value="F:serine-type endopeptidase activity"/>
    <property type="evidence" value="ECO:0007669"/>
    <property type="project" value="InterPro"/>
</dbReference>
<dbReference type="InterPro" id="IPR019533">
    <property type="entry name" value="Peptidase_S26"/>
</dbReference>
<keyword evidence="7" id="KW-1133">Transmembrane helix</keyword>
<reference evidence="10" key="1">
    <citation type="submission" date="2021-05" db="EMBL/GenBank/DDBJ databases">
        <authorList>
            <person name="Arsene-Ploetze F."/>
        </authorList>
    </citation>
    <scope>NUCLEOTIDE SEQUENCE</scope>
    <source>
        <strain evidence="10">DSM 42138</strain>
    </source>
</reference>
<gene>
    <name evidence="10" type="ORF">SCOCK_130062</name>
</gene>
<dbReference type="GO" id="GO:0009003">
    <property type="term" value="F:signal peptidase activity"/>
    <property type="evidence" value="ECO:0007669"/>
    <property type="project" value="UniProtKB-EC"/>
</dbReference>
<feature type="transmembrane region" description="Helical" evidence="7">
    <location>
        <begin position="48"/>
        <end position="67"/>
    </location>
</feature>
<dbReference type="RefSeq" id="WP_251485455.1">
    <property type="nucleotide sequence ID" value="NZ_CAJSLV010000035.1"/>
</dbReference>
<feature type="compositionally biased region" description="Basic and acidic residues" evidence="8">
    <location>
        <begin position="180"/>
        <end position="193"/>
    </location>
</feature>
<dbReference type="PANTHER" id="PTHR43390:SF1">
    <property type="entry name" value="CHLOROPLAST PROCESSING PEPTIDASE"/>
    <property type="match status" value="1"/>
</dbReference>
<evidence type="ECO:0000256" key="5">
    <source>
        <dbReference type="ARBA" id="ARBA00022801"/>
    </source>
</evidence>
<dbReference type="AlphaFoldDB" id="A0A9W4DPI3"/>
<dbReference type="CDD" id="cd06530">
    <property type="entry name" value="S26_SPase_I"/>
    <property type="match status" value="1"/>
</dbReference>
<comment type="subcellular location">
    <subcellularLocation>
        <location evidence="2">Cell membrane</location>
        <topology evidence="2">Single-pass type II membrane protein</topology>
    </subcellularLocation>
    <subcellularLocation>
        <location evidence="7">Membrane</location>
        <topology evidence="7">Single-pass type II membrane protein</topology>
    </subcellularLocation>
</comment>
<accession>A0A9W4DPI3</accession>
<dbReference type="PANTHER" id="PTHR43390">
    <property type="entry name" value="SIGNAL PEPTIDASE I"/>
    <property type="match status" value="1"/>
</dbReference>
<dbReference type="InterPro" id="IPR036286">
    <property type="entry name" value="LexA/Signal_pep-like_sf"/>
</dbReference>
<comment type="catalytic activity">
    <reaction evidence="1 7">
        <text>Cleavage of hydrophobic, N-terminal signal or leader sequences from secreted and periplasmic proteins.</text>
        <dbReference type="EC" id="3.4.21.89"/>
    </reaction>
</comment>
<keyword evidence="7" id="KW-0812">Transmembrane</keyword>
<dbReference type="InterPro" id="IPR019758">
    <property type="entry name" value="Pept_S26A_signal_pept_1_CS"/>
</dbReference>
<dbReference type="SUPFAM" id="SSF51306">
    <property type="entry name" value="LexA/Signal peptidase"/>
    <property type="match status" value="1"/>
</dbReference>
<protein>
    <recommendedName>
        <fullName evidence="4 7">Signal peptidase I</fullName>
        <ecNumber evidence="4 7">3.4.21.89</ecNumber>
    </recommendedName>
</protein>
<dbReference type="EC" id="3.4.21.89" evidence="4 7"/>
<feature type="region of interest" description="Disordered" evidence="8">
    <location>
        <begin position="1"/>
        <end position="22"/>
    </location>
</feature>
<feature type="domain" description="Peptidase S26" evidence="9">
    <location>
        <begin position="46"/>
        <end position="214"/>
    </location>
</feature>
<keyword evidence="5 7" id="KW-0378">Hydrolase</keyword>
<evidence type="ECO:0000313" key="10">
    <source>
        <dbReference type="EMBL" id="CAG6391658.1"/>
    </source>
</evidence>
<feature type="active site" evidence="6">
    <location>
        <position position="76"/>
    </location>
</feature>
<evidence type="ECO:0000256" key="1">
    <source>
        <dbReference type="ARBA" id="ARBA00000677"/>
    </source>
</evidence>
<name>A0A9W4DPI3_9ACTN</name>
<dbReference type="Pfam" id="PF10502">
    <property type="entry name" value="Peptidase_S26"/>
    <property type="match status" value="1"/>
</dbReference>
<keyword evidence="7" id="KW-0645">Protease</keyword>
<dbReference type="GO" id="GO:0006465">
    <property type="term" value="P:signal peptide processing"/>
    <property type="evidence" value="ECO:0007669"/>
    <property type="project" value="InterPro"/>
</dbReference>
<dbReference type="InterPro" id="IPR000223">
    <property type="entry name" value="Pept_S26A_signal_pept_1"/>
</dbReference>
<evidence type="ECO:0000256" key="2">
    <source>
        <dbReference type="ARBA" id="ARBA00004401"/>
    </source>
</evidence>
<feature type="active site" evidence="6">
    <location>
        <position position="124"/>
    </location>
</feature>
<keyword evidence="7" id="KW-0472">Membrane</keyword>
<proteinExistence type="inferred from homology"/>
<evidence type="ECO:0000256" key="7">
    <source>
        <dbReference type="RuleBase" id="RU362042"/>
    </source>
</evidence>
<evidence type="ECO:0000259" key="9">
    <source>
        <dbReference type="Pfam" id="PF10502"/>
    </source>
</evidence>
<evidence type="ECO:0000256" key="6">
    <source>
        <dbReference type="PIRSR" id="PIRSR600223-1"/>
    </source>
</evidence>
<dbReference type="Gene3D" id="2.10.109.10">
    <property type="entry name" value="Umud Fragment, subunit A"/>
    <property type="match status" value="1"/>
</dbReference>
<organism evidence="10 11">
    <name type="scientific">Actinacidiphila cocklensis</name>
    <dbReference type="NCBI Taxonomy" id="887465"/>
    <lineage>
        <taxon>Bacteria</taxon>
        <taxon>Bacillati</taxon>
        <taxon>Actinomycetota</taxon>
        <taxon>Actinomycetes</taxon>
        <taxon>Kitasatosporales</taxon>
        <taxon>Streptomycetaceae</taxon>
        <taxon>Actinacidiphila</taxon>
    </lineage>
</organism>
<sequence length="239" mass="26091">MDTEAAVPERDRSSAADQAEPEERSRSVVLRTRLARSLPLWWADWRRTILLALAAVAALLLVSTFVVQPFQVPSGSMEGTLRIGDRVLVDKLAYRFGGTPRRGDVIVFDGEGSFTQRGGTDFVKRVIGVGGDRVTCCDAQGRLLVNGHPLDETYLYAGDTPSRVRFDIVVPDGRLWVMGDHRDDSRDSRDHLGDPGGGTVPVGRVIGRAEWVGWPVGHWTRLRRPATFAAVPAPAGAHG</sequence>
<dbReference type="GO" id="GO:0005886">
    <property type="term" value="C:plasma membrane"/>
    <property type="evidence" value="ECO:0007669"/>
    <property type="project" value="UniProtKB-SubCell"/>
</dbReference>
<evidence type="ECO:0000256" key="8">
    <source>
        <dbReference type="SAM" id="MobiDB-lite"/>
    </source>
</evidence>
<keyword evidence="11" id="KW-1185">Reference proteome</keyword>
<evidence type="ECO:0000256" key="4">
    <source>
        <dbReference type="ARBA" id="ARBA00013208"/>
    </source>
</evidence>
<dbReference type="NCBIfam" id="TIGR02227">
    <property type="entry name" value="sigpep_I_bact"/>
    <property type="match status" value="1"/>
</dbReference>
<comment type="caution">
    <text evidence="10">The sequence shown here is derived from an EMBL/GenBank/DDBJ whole genome shotgun (WGS) entry which is preliminary data.</text>
</comment>
<comment type="similarity">
    <text evidence="3 7">Belongs to the peptidase S26 family.</text>
</comment>
<dbReference type="PRINTS" id="PR00727">
    <property type="entry name" value="LEADERPTASE"/>
</dbReference>
<feature type="region of interest" description="Disordered" evidence="8">
    <location>
        <begin position="180"/>
        <end position="200"/>
    </location>
</feature>
<dbReference type="EMBL" id="CAJSLV010000035">
    <property type="protein sequence ID" value="CAG6391658.1"/>
    <property type="molecule type" value="Genomic_DNA"/>
</dbReference>
<evidence type="ECO:0000313" key="11">
    <source>
        <dbReference type="Proteomes" id="UP001152519"/>
    </source>
</evidence>
<dbReference type="Proteomes" id="UP001152519">
    <property type="component" value="Unassembled WGS sequence"/>
</dbReference>
<evidence type="ECO:0000256" key="3">
    <source>
        <dbReference type="ARBA" id="ARBA00009370"/>
    </source>
</evidence>